<reference evidence="6 7" key="1">
    <citation type="journal article" date="2018" name="Nat. Ecol. Evol.">
        <title>Genomic signatures of mitonuclear coevolution across populations of Tigriopus californicus.</title>
        <authorList>
            <person name="Barreto F.S."/>
            <person name="Watson E.T."/>
            <person name="Lima T.G."/>
            <person name="Willett C.S."/>
            <person name="Edmands S."/>
            <person name="Li W."/>
            <person name="Burton R.S."/>
        </authorList>
    </citation>
    <scope>NUCLEOTIDE SEQUENCE [LARGE SCALE GENOMIC DNA]</scope>
    <source>
        <strain evidence="6 7">San Diego</strain>
    </source>
</reference>
<dbReference type="Proteomes" id="UP000318571">
    <property type="component" value="Chromosome 10"/>
</dbReference>
<proteinExistence type="inferred from homology"/>
<dbReference type="Pfam" id="PF26091">
    <property type="entry name" value="PWI_CCDC43"/>
    <property type="match status" value="1"/>
</dbReference>
<evidence type="ECO:0000256" key="2">
    <source>
        <dbReference type="ARBA" id="ARBA00016648"/>
    </source>
</evidence>
<dbReference type="InterPro" id="IPR037666">
    <property type="entry name" value="CCDC43"/>
</dbReference>
<evidence type="ECO:0000313" key="6">
    <source>
        <dbReference type="EMBL" id="TRY64043.1"/>
    </source>
</evidence>
<dbReference type="AlphaFoldDB" id="A0A553NF14"/>
<evidence type="ECO:0000256" key="1">
    <source>
        <dbReference type="ARBA" id="ARBA00005305"/>
    </source>
</evidence>
<evidence type="ECO:0000256" key="4">
    <source>
        <dbReference type="SAM" id="MobiDB-lite"/>
    </source>
</evidence>
<keyword evidence="7" id="KW-1185">Reference proteome</keyword>
<evidence type="ECO:0000313" key="7">
    <source>
        <dbReference type="Proteomes" id="UP000318571"/>
    </source>
</evidence>
<sequence>MTTTFEIWLREKLTAELEIASDDDVYVPYILGMLEDEEDLEEIAEGIQSILAGISDNVDQIQAMSRDIQAHWRQTQNAAPPPTSSSEITDKKMRDLSAQLASIAASKTAAYTAARNTGSGHLDVDQSVKAAILAQYAGRVEDSSGEEDEDDDGDAADDHVMRNTNAEVVARAEAEKREKCRAAAMAKKEKDAEDRERQKTMAEDRKKKAQDKAAKGERRK</sequence>
<dbReference type="PANTHER" id="PTHR31684">
    <property type="entry name" value="COILED-COIL DOMAIN-CONTAINING PROTEIN 43"/>
    <property type="match status" value="1"/>
</dbReference>
<accession>A0A553NF14</accession>
<comment type="similarity">
    <text evidence="1">Belongs to the CCDC43 family.</text>
</comment>
<dbReference type="EMBL" id="VCGU01000458">
    <property type="protein sequence ID" value="TRY64043.1"/>
    <property type="molecule type" value="Genomic_DNA"/>
</dbReference>
<name>A0A553NF14_TIGCA</name>
<keyword evidence="3" id="KW-0175">Coiled coil</keyword>
<protein>
    <recommendedName>
        <fullName evidence="2">Coiled-coil domain-containing protein 43</fullName>
    </recommendedName>
</protein>
<feature type="compositionally biased region" description="Acidic residues" evidence="4">
    <location>
        <begin position="143"/>
        <end position="155"/>
    </location>
</feature>
<feature type="compositionally biased region" description="Basic and acidic residues" evidence="4">
    <location>
        <begin position="170"/>
        <end position="220"/>
    </location>
</feature>
<dbReference type="InterPro" id="IPR058771">
    <property type="entry name" value="PWI_CCDC43"/>
</dbReference>
<evidence type="ECO:0000256" key="3">
    <source>
        <dbReference type="ARBA" id="ARBA00023054"/>
    </source>
</evidence>
<organism evidence="6 7">
    <name type="scientific">Tigriopus californicus</name>
    <name type="common">Marine copepod</name>
    <dbReference type="NCBI Taxonomy" id="6832"/>
    <lineage>
        <taxon>Eukaryota</taxon>
        <taxon>Metazoa</taxon>
        <taxon>Ecdysozoa</taxon>
        <taxon>Arthropoda</taxon>
        <taxon>Crustacea</taxon>
        <taxon>Multicrustacea</taxon>
        <taxon>Hexanauplia</taxon>
        <taxon>Copepoda</taxon>
        <taxon>Harpacticoida</taxon>
        <taxon>Harpacticidae</taxon>
        <taxon>Tigriopus</taxon>
    </lineage>
</organism>
<dbReference type="PANTHER" id="PTHR31684:SF2">
    <property type="entry name" value="COILED-COIL DOMAIN-CONTAINING PROTEIN 43"/>
    <property type="match status" value="1"/>
</dbReference>
<comment type="caution">
    <text evidence="6">The sequence shown here is derived from an EMBL/GenBank/DDBJ whole genome shotgun (WGS) entry which is preliminary data.</text>
</comment>
<dbReference type="OMA" id="YDETHNQ"/>
<feature type="region of interest" description="Disordered" evidence="4">
    <location>
        <begin position="139"/>
        <end position="220"/>
    </location>
</feature>
<feature type="domain" description="CCDC43 PWI-like" evidence="5">
    <location>
        <begin position="3"/>
        <end position="77"/>
    </location>
</feature>
<gene>
    <name evidence="6" type="ORF">TCAL_10888</name>
</gene>
<evidence type="ECO:0000259" key="5">
    <source>
        <dbReference type="Pfam" id="PF26091"/>
    </source>
</evidence>